<keyword evidence="8" id="KW-1133">Transmembrane helix</keyword>
<keyword evidence="8" id="KW-0812">Transmembrane</keyword>
<dbReference type="PANTHER" id="PTHR40626:SF11">
    <property type="entry name" value="ZINC FINGER PROTEIN YPR022C"/>
    <property type="match status" value="1"/>
</dbReference>
<dbReference type="EMBL" id="RSCD01000015">
    <property type="protein sequence ID" value="RSH89100.1"/>
    <property type="molecule type" value="Genomic_DNA"/>
</dbReference>
<evidence type="ECO:0000313" key="11">
    <source>
        <dbReference type="Proteomes" id="UP000279259"/>
    </source>
</evidence>
<dbReference type="GO" id="GO:0008270">
    <property type="term" value="F:zinc ion binding"/>
    <property type="evidence" value="ECO:0007669"/>
    <property type="project" value="UniProtKB-KW"/>
</dbReference>
<dbReference type="InterPro" id="IPR013087">
    <property type="entry name" value="Znf_C2H2_type"/>
</dbReference>
<evidence type="ECO:0000256" key="5">
    <source>
        <dbReference type="ARBA" id="ARBA00022833"/>
    </source>
</evidence>
<dbReference type="SUPFAM" id="SSF57667">
    <property type="entry name" value="beta-beta-alpha zinc fingers"/>
    <property type="match status" value="1"/>
</dbReference>
<evidence type="ECO:0000256" key="1">
    <source>
        <dbReference type="ARBA" id="ARBA00004123"/>
    </source>
</evidence>
<keyword evidence="2" id="KW-0479">Metal-binding</keyword>
<evidence type="ECO:0000256" key="2">
    <source>
        <dbReference type="ARBA" id="ARBA00022723"/>
    </source>
</evidence>
<dbReference type="Pfam" id="PF04082">
    <property type="entry name" value="Fungal_trans"/>
    <property type="match status" value="1"/>
</dbReference>
<name>A0A427YDA0_9TREE</name>
<comment type="subcellular location">
    <subcellularLocation>
        <location evidence="1">Nucleus</location>
    </subcellularLocation>
</comment>
<sequence>MEAGPSEYKCNHPGCGKGFTRKDHLVRHAANHSHSSYHCQTCHRPFKRLDLLQRHEKRAICGEDGYVRKRPRSESSEDSALAMVHSNLTPTQAMQPSSLDHPYIEVTGPEPIVNHINSNSLATTNPNAETSLNLNLGSNPGANANVNPGVNPNIHSIPAPAPAPVVAATNAPNAPFVVDNSALWGFGQWPLESWEEMWNDVLAPPFGEPAQALNLPFNISTPRMQESAERGGEVSLANAALVVKLQRAFPLLDINLEFIRTSLHHYWSDVAPTFPFIHRGTFDLDAAPPELVMMMVIVGSVHSSHPPSGSPRRDFRITVQEIRGQLVQHCGLDMPISTLQAFCLCHVHDTWYGSRESQFVAQCMWPIMSAHSRKKGIGVAGRPEHDAQEEEAWAAWAKDEERRRAAFCVLLVDTQLSAFWNQHSSRQLSIFAHNLNLPCPRNQWDAPTASEWIRVREPPAASPTTVKKQRPGFMPGLHPEFQVTAISEGYSSAIVSALACQPPVPLKIDIENYLGVEMVLIGLMAAAWDCRTKGNMGIRFRDGAKHWRDILMNAATIELRKTWEASVAHIIPCIETRDMRDTFAISIVSVLCDIPMLQVAAGATSICGSTIGPRQYADAKRRLRLWYKTDDAFKCLWQSARYLRSAIFADWGIYSPWASFVTVLVIWGYAWAAAKDDRAFPPSSTSDGNIKTAASLLLESIMSQSSRPDHLDTGVGDLLASVAERLQGGEEIEREDAGLLWRLCGQGKGRR</sequence>
<dbReference type="GO" id="GO:0000981">
    <property type="term" value="F:DNA-binding transcription factor activity, RNA polymerase II-specific"/>
    <property type="evidence" value="ECO:0007669"/>
    <property type="project" value="InterPro"/>
</dbReference>
<proteinExistence type="predicted"/>
<dbReference type="AlphaFoldDB" id="A0A427YDA0"/>
<evidence type="ECO:0000259" key="9">
    <source>
        <dbReference type="PROSITE" id="PS50157"/>
    </source>
</evidence>
<feature type="domain" description="C2H2-type" evidence="9">
    <location>
        <begin position="8"/>
        <end position="37"/>
    </location>
</feature>
<keyword evidence="6" id="KW-0539">Nucleus</keyword>
<accession>A0A427YDA0</accession>
<dbReference type="Proteomes" id="UP000279259">
    <property type="component" value="Unassembled WGS sequence"/>
</dbReference>
<dbReference type="GO" id="GO:0006351">
    <property type="term" value="P:DNA-templated transcription"/>
    <property type="evidence" value="ECO:0007669"/>
    <property type="project" value="InterPro"/>
</dbReference>
<dbReference type="PANTHER" id="PTHR40626">
    <property type="entry name" value="MIP31509P"/>
    <property type="match status" value="1"/>
</dbReference>
<protein>
    <recommendedName>
        <fullName evidence="9">C2H2-type domain-containing protein</fullName>
    </recommendedName>
</protein>
<dbReference type="InterPro" id="IPR007219">
    <property type="entry name" value="XnlR_reg_dom"/>
</dbReference>
<dbReference type="CDD" id="cd12148">
    <property type="entry name" value="fungal_TF_MHR"/>
    <property type="match status" value="1"/>
</dbReference>
<dbReference type="Pfam" id="PF00096">
    <property type="entry name" value="zf-C2H2"/>
    <property type="match status" value="1"/>
</dbReference>
<dbReference type="GO" id="GO:0000785">
    <property type="term" value="C:chromatin"/>
    <property type="evidence" value="ECO:0007669"/>
    <property type="project" value="TreeGrafter"/>
</dbReference>
<dbReference type="GO" id="GO:0000978">
    <property type="term" value="F:RNA polymerase II cis-regulatory region sequence-specific DNA binding"/>
    <property type="evidence" value="ECO:0007669"/>
    <property type="project" value="InterPro"/>
</dbReference>
<keyword evidence="5" id="KW-0862">Zinc</keyword>
<organism evidence="10 11">
    <name type="scientific">Saitozyma podzolica</name>
    <dbReference type="NCBI Taxonomy" id="1890683"/>
    <lineage>
        <taxon>Eukaryota</taxon>
        <taxon>Fungi</taxon>
        <taxon>Dikarya</taxon>
        <taxon>Basidiomycota</taxon>
        <taxon>Agaricomycotina</taxon>
        <taxon>Tremellomycetes</taxon>
        <taxon>Tremellales</taxon>
        <taxon>Trimorphomycetaceae</taxon>
        <taxon>Saitozyma</taxon>
    </lineage>
</organism>
<feature type="domain" description="C2H2-type" evidence="9">
    <location>
        <begin position="37"/>
        <end position="65"/>
    </location>
</feature>
<dbReference type="PROSITE" id="PS50157">
    <property type="entry name" value="ZINC_FINGER_C2H2_2"/>
    <property type="match status" value="2"/>
</dbReference>
<dbReference type="GO" id="GO:0005634">
    <property type="term" value="C:nucleus"/>
    <property type="evidence" value="ECO:0007669"/>
    <property type="project" value="UniProtKB-SubCell"/>
</dbReference>
<evidence type="ECO:0000256" key="8">
    <source>
        <dbReference type="SAM" id="Phobius"/>
    </source>
</evidence>
<dbReference type="OrthoDB" id="1405595at2759"/>
<dbReference type="SMART" id="SM00355">
    <property type="entry name" value="ZnF_C2H2"/>
    <property type="match status" value="2"/>
</dbReference>
<evidence type="ECO:0000313" key="10">
    <source>
        <dbReference type="EMBL" id="RSH89100.1"/>
    </source>
</evidence>
<dbReference type="STRING" id="1890683.A0A427YDA0"/>
<keyword evidence="3" id="KW-0677">Repeat</keyword>
<comment type="caution">
    <text evidence="10">The sequence shown here is derived from an EMBL/GenBank/DDBJ whole genome shotgun (WGS) entry which is preliminary data.</text>
</comment>
<evidence type="ECO:0000256" key="7">
    <source>
        <dbReference type="PROSITE-ProRule" id="PRU00042"/>
    </source>
</evidence>
<keyword evidence="11" id="KW-1185">Reference proteome</keyword>
<feature type="transmembrane region" description="Helical" evidence="8">
    <location>
        <begin position="651"/>
        <end position="672"/>
    </location>
</feature>
<evidence type="ECO:0000256" key="3">
    <source>
        <dbReference type="ARBA" id="ARBA00022737"/>
    </source>
</evidence>
<evidence type="ECO:0000256" key="4">
    <source>
        <dbReference type="ARBA" id="ARBA00022771"/>
    </source>
</evidence>
<gene>
    <name evidence="10" type="ORF">EHS25_002766</name>
</gene>
<dbReference type="InterPro" id="IPR036236">
    <property type="entry name" value="Znf_C2H2_sf"/>
</dbReference>
<keyword evidence="8" id="KW-0472">Membrane</keyword>
<dbReference type="PROSITE" id="PS00028">
    <property type="entry name" value="ZINC_FINGER_C2H2_1"/>
    <property type="match status" value="1"/>
</dbReference>
<dbReference type="InterPro" id="IPR051059">
    <property type="entry name" value="VerF-like"/>
</dbReference>
<keyword evidence="4 7" id="KW-0863">Zinc-finger</keyword>
<evidence type="ECO:0000256" key="6">
    <source>
        <dbReference type="ARBA" id="ARBA00023242"/>
    </source>
</evidence>
<dbReference type="Gene3D" id="3.30.160.60">
    <property type="entry name" value="Classic Zinc Finger"/>
    <property type="match status" value="1"/>
</dbReference>
<reference evidence="10 11" key="1">
    <citation type="submission" date="2018-11" db="EMBL/GenBank/DDBJ databases">
        <title>Genome sequence of Saitozyma podzolica DSM 27192.</title>
        <authorList>
            <person name="Aliyu H."/>
            <person name="Gorte O."/>
            <person name="Ochsenreither K."/>
        </authorList>
    </citation>
    <scope>NUCLEOTIDE SEQUENCE [LARGE SCALE GENOMIC DNA]</scope>
    <source>
        <strain evidence="10 11">DSM 27192</strain>
    </source>
</reference>